<dbReference type="RefSeq" id="WP_124686817.1">
    <property type="nucleotide sequence ID" value="NZ_CP033971.1"/>
</dbReference>
<evidence type="ECO:0000313" key="1">
    <source>
        <dbReference type="EMBL" id="AZG17088.1"/>
    </source>
</evidence>
<organism evidence="1 2">
    <name type="scientific">Cupriavidus pauculus</name>
    <dbReference type="NCBI Taxonomy" id="82633"/>
    <lineage>
        <taxon>Bacteria</taxon>
        <taxon>Pseudomonadati</taxon>
        <taxon>Pseudomonadota</taxon>
        <taxon>Betaproteobacteria</taxon>
        <taxon>Burkholderiales</taxon>
        <taxon>Burkholderiaceae</taxon>
        <taxon>Cupriavidus</taxon>
    </lineage>
</organism>
<protein>
    <submittedName>
        <fullName evidence="1">Uncharacterized protein</fullName>
    </submittedName>
</protein>
<dbReference type="AlphaFoldDB" id="A0A3G8H9Q3"/>
<accession>A0A3G8H9Q3</accession>
<evidence type="ECO:0000313" key="2">
    <source>
        <dbReference type="Proteomes" id="UP000270411"/>
    </source>
</evidence>
<keyword evidence="1" id="KW-0614">Plasmid</keyword>
<name>A0A3G8H9Q3_9BURK</name>
<dbReference type="OrthoDB" id="9094655at2"/>
<dbReference type="EMBL" id="CP033971">
    <property type="protein sequence ID" value="AZG17088.1"/>
    <property type="molecule type" value="Genomic_DNA"/>
</dbReference>
<sequence>MYNQIIEKFIAAQQAARQAYQDAANFERDMLAGTGTEEPFFAVGVRSAYRQEDELKKFCQSLAGNVVSRARKEFAPPGARLDIDNSAEYERAGLEIHEALRKGEIPDLDRLWASLTACYKGDGGAATAYRQAAARIVRNFGLHRNAEVKRTAAGVVLKKPVYTETSYRSSRRRVGYHSTQPTADCLMGLATFAGKAGNALLAKQLGGINLHELEYVSREKIAMPGLDITLFNDKWEFKFCNELAEALMLFIGEYGQEAMQERH</sequence>
<reference evidence="2" key="1">
    <citation type="submission" date="2018-11" db="EMBL/GenBank/DDBJ databases">
        <title>FDA dAtabase for Regulatory Grade micrObial Sequences (FDA-ARGOS): Supporting development and validation of Infectious Disease Dx tests.</title>
        <authorList>
            <person name="Goldberg B."/>
            <person name="Campos J."/>
            <person name="Tallon L."/>
            <person name="Sadzewicz L."/>
            <person name="Zhao X."/>
            <person name="Vavikolanu K."/>
            <person name="Mehta A."/>
            <person name="Aluvathingal J."/>
            <person name="Nadendla S."/>
            <person name="Geyer C."/>
            <person name="Nandy P."/>
            <person name="Yan Y."/>
            <person name="Sichtig H."/>
        </authorList>
    </citation>
    <scope>NUCLEOTIDE SEQUENCE [LARGE SCALE GENOMIC DNA]</scope>
    <source>
        <strain evidence="2">FDAARGOS_614</strain>
        <plasmid evidence="2">unnamed2</plasmid>
    </source>
</reference>
<dbReference type="KEGG" id="cpau:EHF44_26780"/>
<proteinExistence type="predicted"/>
<gene>
    <name evidence="1" type="ORF">EHF44_26780</name>
</gene>
<dbReference type="Proteomes" id="UP000270411">
    <property type="component" value="Plasmid unnamed2"/>
</dbReference>
<geneLocation type="plasmid" evidence="1">
    <name>unnamed2</name>
</geneLocation>